<dbReference type="EMBL" id="JBHSFQ010000008">
    <property type="protein sequence ID" value="MFC4562483.1"/>
    <property type="molecule type" value="Genomic_DNA"/>
</dbReference>
<gene>
    <name evidence="1" type="ORF">ACFO4E_11525</name>
</gene>
<reference evidence="2" key="1">
    <citation type="journal article" date="2019" name="Int. J. Syst. Evol. Microbiol.">
        <title>The Global Catalogue of Microorganisms (GCM) 10K type strain sequencing project: providing services to taxonomists for standard genome sequencing and annotation.</title>
        <authorList>
            <consortium name="The Broad Institute Genomics Platform"/>
            <consortium name="The Broad Institute Genome Sequencing Center for Infectious Disease"/>
            <person name="Wu L."/>
            <person name="Ma J."/>
        </authorList>
    </citation>
    <scope>NUCLEOTIDE SEQUENCE [LARGE SCALE GENOMIC DNA]</scope>
    <source>
        <strain evidence="2">XZYJ18</strain>
    </source>
</reference>
<dbReference type="RefSeq" id="WP_378573749.1">
    <property type="nucleotide sequence ID" value="NZ_JBHSFQ010000008.1"/>
</dbReference>
<evidence type="ECO:0000313" key="2">
    <source>
        <dbReference type="Proteomes" id="UP001595923"/>
    </source>
</evidence>
<name>A0ABV9DYT5_9ACTN</name>
<dbReference type="Proteomes" id="UP001595923">
    <property type="component" value="Unassembled WGS sequence"/>
</dbReference>
<accession>A0ABV9DYT5</accession>
<proteinExistence type="predicted"/>
<evidence type="ECO:0000313" key="1">
    <source>
        <dbReference type="EMBL" id="MFC4562483.1"/>
    </source>
</evidence>
<comment type="caution">
    <text evidence="1">The sequence shown here is derived from an EMBL/GenBank/DDBJ whole genome shotgun (WGS) entry which is preliminary data.</text>
</comment>
<protein>
    <submittedName>
        <fullName evidence="1">Uncharacterized protein</fullName>
    </submittedName>
</protein>
<organism evidence="1 2">
    <name type="scientific">Nocardiopsis mangrovi</name>
    <dbReference type="NCBI Taxonomy" id="1179818"/>
    <lineage>
        <taxon>Bacteria</taxon>
        <taxon>Bacillati</taxon>
        <taxon>Actinomycetota</taxon>
        <taxon>Actinomycetes</taxon>
        <taxon>Streptosporangiales</taxon>
        <taxon>Nocardiopsidaceae</taxon>
        <taxon>Nocardiopsis</taxon>
    </lineage>
</organism>
<keyword evidence="2" id="KW-1185">Reference proteome</keyword>
<sequence>MSRRTERSARRCPRAPSGVRVGGELAAHMRGLVGWIAARSPDITAAQERYDAAG</sequence>